<accession>A0ABM5SVN7</accession>
<feature type="transmembrane region" description="Helical" evidence="1">
    <location>
        <begin position="43"/>
        <end position="60"/>
    </location>
</feature>
<feature type="transmembrane region" description="Helical" evidence="1">
    <location>
        <begin position="7"/>
        <end position="23"/>
    </location>
</feature>
<organism evidence="2 3">
    <name type="scientific">Pandoraea vervacti</name>
    <dbReference type="NCBI Taxonomy" id="656178"/>
    <lineage>
        <taxon>Bacteria</taxon>
        <taxon>Pseudomonadati</taxon>
        <taxon>Pseudomonadota</taxon>
        <taxon>Betaproteobacteria</taxon>
        <taxon>Burkholderiales</taxon>
        <taxon>Burkholderiaceae</taxon>
        <taxon>Pandoraea</taxon>
    </lineage>
</organism>
<name>A0ABM5SVN7_9BURK</name>
<protein>
    <submittedName>
        <fullName evidence="2">Uncharacterized protein</fullName>
    </submittedName>
</protein>
<keyword evidence="1" id="KW-1133">Transmembrane helix</keyword>
<sequence>MKKMVGDVVDALMLFALVMLFYSRFFRWEDEHLAGNMSHQAKIIWMALGLISIAFLSFRMHRHPKLYKDIVNESNGDFSGVRFFPLSCSLYLF</sequence>
<keyword evidence="3" id="KW-1185">Reference proteome</keyword>
<gene>
    <name evidence="2" type="ORF">UC34_05000</name>
</gene>
<proteinExistence type="predicted"/>
<dbReference type="Proteomes" id="UP000035085">
    <property type="component" value="Chromosome"/>
</dbReference>
<evidence type="ECO:0000313" key="2">
    <source>
        <dbReference type="EMBL" id="AJP56536.1"/>
    </source>
</evidence>
<reference evidence="3" key="1">
    <citation type="submission" date="2015-02" db="EMBL/GenBank/DDBJ databases">
        <title>Complete Genome Sequencing of Pandoraea vervacti NS15 sp. nov.</title>
        <authorList>
            <person name="Chan K.-G."/>
        </authorList>
    </citation>
    <scope>NUCLEOTIDE SEQUENCE [LARGE SCALE GENOMIC DNA]</scope>
    <source>
        <strain evidence="3">NS15</strain>
    </source>
</reference>
<evidence type="ECO:0000256" key="1">
    <source>
        <dbReference type="SAM" id="Phobius"/>
    </source>
</evidence>
<evidence type="ECO:0000313" key="3">
    <source>
        <dbReference type="Proteomes" id="UP000035085"/>
    </source>
</evidence>
<keyword evidence="1" id="KW-0472">Membrane</keyword>
<dbReference type="EMBL" id="CP010897">
    <property type="protein sequence ID" value="AJP56536.1"/>
    <property type="molecule type" value="Genomic_DNA"/>
</dbReference>
<keyword evidence="1" id="KW-0812">Transmembrane</keyword>